<reference evidence="2" key="1">
    <citation type="submission" date="2020-07" db="EMBL/GenBank/DDBJ databases">
        <title>Huge and variable diversity of episymbiotic CPR bacteria and DPANN archaea in groundwater ecosystems.</title>
        <authorList>
            <person name="He C.Y."/>
            <person name="Keren R."/>
            <person name="Whittaker M."/>
            <person name="Farag I.F."/>
            <person name="Doudna J."/>
            <person name="Cate J.H.D."/>
            <person name="Banfield J.F."/>
        </authorList>
    </citation>
    <scope>NUCLEOTIDE SEQUENCE</scope>
    <source>
        <strain evidence="2">NC_groundwater_1818_Pr3_B-0.1um_66_35</strain>
    </source>
</reference>
<proteinExistence type="predicted"/>
<evidence type="ECO:0000313" key="2">
    <source>
        <dbReference type="EMBL" id="MBI5130011.1"/>
    </source>
</evidence>
<evidence type="ECO:0000313" key="3">
    <source>
        <dbReference type="Proteomes" id="UP000782519"/>
    </source>
</evidence>
<accession>A0A933W113</accession>
<keyword evidence="1" id="KW-0472">Membrane</keyword>
<sequence>MSDILYLLAVPVVVTLMAAGVVWHSNRQADASFRARLRKRSKTNPSVAPADVIRAERDRA</sequence>
<keyword evidence="1" id="KW-1133">Transmembrane helix</keyword>
<keyword evidence="1" id="KW-0812">Transmembrane</keyword>
<name>A0A933W113_RHOPL</name>
<dbReference type="AlphaFoldDB" id="A0A933W113"/>
<evidence type="ECO:0000256" key="1">
    <source>
        <dbReference type="SAM" id="Phobius"/>
    </source>
</evidence>
<protein>
    <submittedName>
        <fullName evidence="2">Uncharacterized protein</fullName>
    </submittedName>
</protein>
<gene>
    <name evidence="2" type="ORF">HZA66_11265</name>
</gene>
<comment type="caution">
    <text evidence="2">The sequence shown here is derived from an EMBL/GenBank/DDBJ whole genome shotgun (WGS) entry which is preliminary data.</text>
</comment>
<feature type="transmembrane region" description="Helical" evidence="1">
    <location>
        <begin position="6"/>
        <end position="24"/>
    </location>
</feature>
<organism evidence="2 3">
    <name type="scientific">Rhodopseudomonas palustris</name>
    <dbReference type="NCBI Taxonomy" id="1076"/>
    <lineage>
        <taxon>Bacteria</taxon>
        <taxon>Pseudomonadati</taxon>
        <taxon>Pseudomonadota</taxon>
        <taxon>Alphaproteobacteria</taxon>
        <taxon>Hyphomicrobiales</taxon>
        <taxon>Nitrobacteraceae</taxon>
        <taxon>Rhodopseudomonas</taxon>
    </lineage>
</organism>
<dbReference type="EMBL" id="JACRJB010000029">
    <property type="protein sequence ID" value="MBI5130011.1"/>
    <property type="molecule type" value="Genomic_DNA"/>
</dbReference>
<dbReference type="Proteomes" id="UP000782519">
    <property type="component" value="Unassembled WGS sequence"/>
</dbReference>